<evidence type="ECO:0000313" key="2">
    <source>
        <dbReference type="Proteomes" id="UP001310594"/>
    </source>
</evidence>
<dbReference type="Proteomes" id="UP001310594">
    <property type="component" value="Unassembled WGS sequence"/>
</dbReference>
<gene>
    <name evidence="1" type="ORF">LTR97_002309</name>
</gene>
<proteinExistence type="predicted"/>
<dbReference type="AlphaFoldDB" id="A0AAN8A4N3"/>
<evidence type="ECO:0000313" key="1">
    <source>
        <dbReference type="EMBL" id="KAK5705192.1"/>
    </source>
</evidence>
<reference evidence="1" key="1">
    <citation type="submission" date="2023-08" db="EMBL/GenBank/DDBJ databases">
        <title>Black Yeasts Isolated from many extreme environments.</title>
        <authorList>
            <person name="Coleine C."/>
            <person name="Stajich J.E."/>
            <person name="Selbmann L."/>
        </authorList>
    </citation>
    <scope>NUCLEOTIDE SEQUENCE</scope>
    <source>
        <strain evidence="1">CCFEE 5810</strain>
    </source>
</reference>
<protein>
    <submittedName>
        <fullName evidence="1">Uncharacterized protein</fullName>
    </submittedName>
</protein>
<comment type="caution">
    <text evidence="1">The sequence shown here is derived from an EMBL/GenBank/DDBJ whole genome shotgun (WGS) entry which is preliminary data.</text>
</comment>
<name>A0AAN8A4N3_9PEZI</name>
<dbReference type="EMBL" id="JAVRQU010000003">
    <property type="protein sequence ID" value="KAK5705192.1"/>
    <property type="molecule type" value="Genomic_DNA"/>
</dbReference>
<organism evidence="1 2">
    <name type="scientific">Elasticomyces elasticus</name>
    <dbReference type="NCBI Taxonomy" id="574655"/>
    <lineage>
        <taxon>Eukaryota</taxon>
        <taxon>Fungi</taxon>
        <taxon>Dikarya</taxon>
        <taxon>Ascomycota</taxon>
        <taxon>Pezizomycotina</taxon>
        <taxon>Dothideomycetes</taxon>
        <taxon>Dothideomycetidae</taxon>
        <taxon>Mycosphaerellales</taxon>
        <taxon>Teratosphaeriaceae</taxon>
        <taxon>Elasticomyces</taxon>
    </lineage>
</organism>
<accession>A0AAN8A4N3</accession>
<sequence>MLRSIADLDHDLAEESDEPMWVDSEILMAAFTQILAVVALEPSTSTPFHLQPSRMMLERTVFEKHLRQRLERLHGGLLITKNLHADLVSYCNDGLAYHMLLGAHQPHEVQHDTIRNTSTVSEAVIESARIRQNIVPPPPGWKEFVVRCFKYLGCESVSHVRAKEGTSTARSFGSAKDD</sequence>